<feature type="transmembrane region" description="Helical" evidence="7">
    <location>
        <begin position="36"/>
        <end position="55"/>
    </location>
</feature>
<organism evidence="9 10">
    <name type="scientific">Lactiplantibacillus pentosus</name>
    <name type="common">Lactobacillus pentosus</name>
    <dbReference type="NCBI Taxonomy" id="1589"/>
    <lineage>
        <taxon>Bacteria</taxon>
        <taxon>Bacillati</taxon>
        <taxon>Bacillota</taxon>
        <taxon>Bacilli</taxon>
        <taxon>Lactobacillales</taxon>
        <taxon>Lactobacillaceae</taxon>
        <taxon>Lactiplantibacillus</taxon>
    </lineage>
</organism>
<dbReference type="Pfam" id="PF09335">
    <property type="entry name" value="VTT_dom"/>
    <property type="match status" value="1"/>
</dbReference>
<evidence type="ECO:0000256" key="5">
    <source>
        <dbReference type="ARBA" id="ARBA00022989"/>
    </source>
</evidence>
<sequence>MQLKLEVLPLVNLLTSLTHLEQSIGPLLTTLGSWSYILLFAVIFLETGMVVFPFLPGESLIFLASTMAATHSDALSIQILVPVFFVAAVIGDTVNFEIGRHLIRLPWLQRHLPQDKQIKAQHFFTKYGAKAVMFGRFVPLVRTFVPLSAGASKMPQASFAFWNLIGVGIWVSVGCSLGYFFGSIDFVQEHLSLCFLGIMVVALVPAMLAAVVKTIRQRTVSQLLAKTRGLPFRRQPSCL</sequence>
<dbReference type="Proteomes" id="UP001267003">
    <property type="component" value="Unassembled WGS sequence"/>
</dbReference>
<accession>A0AAW8VZQ1</accession>
<keyword evidence="6 7" id="KW-0472">Membrane</keyword>
<dbReference type="KEGG" id="lpg:BB562_12605"/>
<comment type="caution">
    <text evidence="9">The sequence shown here is derived from an EMBL/GenBank/DDBJ whole genome shotgun (WGS) entry which is preliminary data.</text>
</comment>
<proteinExistence type="inferred from homology"/>
<keyword evidence="3 7" id="KW-1003">Cell membrane</keyword>
<comment type="similarity">
    <text evidence="2 7">Belongs to the DedA family.</text>
</comment>
<dbReference type="InterPro" id="IPR032818">
    <property type="entry name" value="DedA-like"/>
</dbReference>
<dbReference type="RefSeq" id="WP_101873934.1">
    <property type="nucleotide sequence ID" value="NZ_CP016491.1"/>
</dbReference>
<name>A0AAW8VZQ1_LACPE</name>
<dbReference type="InterPro" id="IPR032816">
    <property type="entry name" value="VTT_dom"/>
</dbReference>
<feature type="domain" description="VTT" evidence="8">
    <location>
        <begin position="56"/>
        <end position="179"/>
    </location>
</feature>
<keyword evidence="5 7" id="KW-1133">Transmembrane helix</keyword>
<dbReference type="AlphaFoldDB" id="A0AAW8VZQ1"/>
<feature type="transmembrane region" description="Helical" evidence="7">
    <location>
        <begin position="75"/>
        <end position="94"/>
    </location>
</feature>
<evidence type="ECO:0000256" key="1">
    <source>
        <dbReference type="ARBA" id="ARBA00004651"/>
    </source>
</evidence>
<feature type="transmembrane region" description="Helical" evidence="7">
    <location>
        <begin position="161"/>
        <end position="184"/>
    </location>
</feature>
<evidence type="ECO:0000256" key="2">
    <source>
        <dbReference type="ARBA" id="ARBA00010792"/>
    </source>
</evidence>
<dbReference type="PANTHER" id="PTHR30353">
    <property type="entry name" value="INNER MEMBRANE PROTEIN DEDA-RELATED"/>
    <property type="match status" value="1"/>
</dbReference>
<evidence type="ECO:0000256" key="7">
    <source>
        <dbReference type="RuleBase" id="RU367016"/>
    </source>
</evidence>
<dbReference type="PANTHER" id="PTHR30353:SF0">
    <property type="entry name" value="TRANSMEMBRANE PROTEIN"/>
    <property type="match status" value="1"/>
</dbReference>
<dbReference type="GO" id="GO:0005886">
    <property type="term" value="C:plasma membrane"/>
    <property type="evidence" value="ECO:0007669"/>
    <property type="project" value="UniProtKB-SubCell"/>
</dbReference>
<feature type="transmembrane region" description="Helical" evidence="7">
    <location>
        <begin position="190"/>
        <end position="212"/>
    </location>
</feature>
<dbReference type="EMBL" id="JAVLAQ010000001">
    <property type="protein sequence ID" value="MDT6990723.1"/>
    <property type="molecule type" value="Genomic_DNA"/>
</dbReference>
<evidence type="ECO:0000313" key="10">
    <source>
        <dbReference type="Proteomes" id="UP001267003"/>
    </source>
</evidence>
<gene>
    <name evidence="9" type="ORF">RI536_11570</name>
</gene>
<evidence type="ECO:0000256" key="3">
    <source>
        <dbReference type="ARBA" id="ARBA00022475"/>
    </source>
</evidence>
<evidence type="ECO:0000256" key="6">
    <source>
        <dbReference type="ARBA" id="ARBA00023136"/>
    </source>
</evidence>
<keyword evidence="4 7" id="KW-0812">Transmembrane</keyword>
<reference evidence="9" key="1">
    <citation type="submission" date="2023-08" db="EMBL/GenBank/DDBJ databases">
        <authorList>
            <person name="Page C.A."/>
            <person name="Perez-Diaz I.M."/>
        </authorList>
    </citation>
    <scope>NUCLEOTIDE SEQUENCE</scope>
    <source>
        <strain evidence="9">7.8.46</strain>
    </source>
</reference>
<evidence type="ECO:0000256" key="4">
    <source>
        <dbReference type="ARBA" id="ARBA00022692"/>
    </source>
</evidence>
<protein>
    <submittedName>
        <fullName evidence="9">VTT domain-containing protein</fullName>
    </submittedName>
</protein>
<comment type="subcellular location">
    <subcellularLocation>
        <location evidence="1 7">Cell membrane</location>
        <topology evidence="1 7">Multi-pass membrane protein</topology>
    </subcellularLocation>
</comment>
<evidence type="ECO:0000313" key="9">
    <source>
        <dbReference type="EMBL" id="MDT6990723.1"/>
    </source>
</evidence>
<evidence type="ECO:0000259" key="8">
    <source>
        <dbReference type="Pfam" id="PF09335"/>
    </source>
</evidence>